<gene>
    <name evidence="2" type="ORF">ISP14_09050</name>
</gene>
<dbReference type="InterPro" id="IPR010583">
    <property type="entry name" value="MipA"/>
</dbReference>
<dbReference type="Pfam" id="PF06629">
    <property type="entry name" value="MipA"/>
    <property type="match status" value="1"/>
</dbReference>
<accession>A0ABW8KFM7</accession>
<keyword evidence="1" id="KW-0732">Signal</keyword>
<name>A0ABW8KFM7_9GAMM</name>
<reference evidence="2 3" key="1">
    <citation type="submission" date="2020-10" db="EMBL/GenBank/DDBJ databases">
        <title>Phylogeny of dyella-like bacteria.</title>
        <authorList>
            <person name="Fu J."/>
        </authorList>
    </citation>
    <scope>NUCLEOTIDE SEQUENCE [LARGE SCALE GENOMIC DNA]</scope>
    <source>
        <strain evidence="2 3">DKC-1</strain>
    </source>
</reference>
<sequence length="262" mass="28766">MPAARSRLLPALLCLFLPFGAMADSADTADTPPVLTIGAGMQRMPGWTGARTHRDDPIPFVDIELPQYGFSLSTEDGLQWDLIRDPHLHGGLYGDFQWGRERDDLHQLAGKLPSLAPRATGGGYLEWDFTPRLDAGARLSHDINGAGAYLEFYAEWDPPKLGLLEQSLQLRWQSMNGTAMRRFFGITPASAQALAVPAWQPDGGSQLATLEYDLFMPTSKHTGLAASLEYGYLLGQAAASPLVRQFGSRNQLTESLAFVYHF</sequence>
<keyword evidence="3" id="KW-1185">Reference proteome</keyword>
<dbReference type="EMBL" id="JADIKL010000004">
    <property type="protein sequence ID" value="MFK2930937.1"/>
    <property type="molecule type" value="Genomic_DNA"/>
</dbReference>
<proteinExistence type="predicted"/>
<protein>
    <submittedName>
        <fullName evidence="2">MipA/OmpV family protein</fullName>
    </submittedName>
</protein>
<feature type="chain" id="PRO_5045538322" evidence="1">
    <location>
        <begin position="24"/>
        <end position="262"/>
    </location>
</feature>
<evidence type="ECO:0000313" key="2">
    <source>
        <dbReference type="EMBL" id="MFK2930937.1"/>
    </source>
</evidence>
<dbReference type="Proteomes" id="UP001620397">
    <property type="component" value="Unassembled WGS sequence"/>
</dbReference>
<feature type="signal peptide" evidence="1">
    <location>
        <begin position="1"/>
        <end position="23"/>
    </location>
</feature>
<evidence type="ECO:0000313" key="3">
    <source>
        <dbReference type="Proteomes" id="UP001620397"/>
    </source>
</evidence>
<dbReference type="RefSeq" id="WP_404538402.1">
    <property type="nucleotide sequence ID" value="NZ_JADIKL010000004.1"/>
</dbReference>
<comment type="caution">
    <text evidence="2">The sequence shown here is derived from an EMBL/GenBank/DDBJ whole genome shotgun (WGS) entry which is preliminary data.</text>
</comment>
<organism evidence="2 3">
    <name type="scientific">Dyella agri</name>
    <dbReference type="NCBI Taxonomy" id="1926869"/>
    <lineage>
        <taxon>Bacteria</taxon>
        <taxon>Pseudomonadati</taxon>
        <taxon>Pseudomonadota</taxon>
        <taxon>Gammaproteobacteria</taxon>
        <taxon>Lysobacterales</taxon>
        <taxon>Rhodanobacteraceae</taxon>
        <taxon>Dyella</taxon>
    </lineage>
</organism>
<evidence type="ECO:0000256" key="1">
    <source>
        <dbReference type="SAM" id="SignalP"/>
    </source>
</evidence>